<evidence type="ECO:0000256" key="2">
    <source>
        <dbReference type="ARBA" id="ARBA00022553"/>
    </source>
</evidence>
<evidence type="ECO:0000313" key="12">
    <source>
        <dbReference type="EMBL" id="SEW36787.1"/>
    </source>
</evidence>
<organism evidence="12 13">
    <name type="scientific">[Clostridium] fimetarium</name>
    <dbReference type="NCBI Taxonomy" id="99656"/>
    <lineage>
        <taxon>Bacteria</taxon>
        <taxon>Bacillati</taxon>
        <taxon>Bacillota</taxon>
        <taxon>Clostridia</taxon>
        <taxon>Lachnospirales</taxon>
        <taxon>Lachnospiraceae</taxon>
    </lineage>
</organism>
<keyword evidence="13" id="KW-1185">Reference proteome</keyword>
<evidence type="ECO:0000256" key="5">
    <source>
        <dbReference type="ARBA" id="ARBA00023125"/>
    </source>
</evidence>
<dbReference type="OrthoDB" id="9790442at2"/>
<dbReference type="EMBL" id="FOJI01000012">
    <property type="protein sequence ID" value="SEW36787.1"/>
    <property type="molecule type" value="Genomic_DNA"/>
</dbReference>
<sequence length="228" mass="26435">MKKRDILIIDDDVDLASITKELLEDYKYFVEWASSAEKAYDMMLDTNYKLIVLDINLPGDSGFDFCRELRKTCTVPIIFVSSRTSETDRITGLDLGADDYLPKPYSLQELLSRIKANLRRAYGFLEGQSNYIFKDLMVDVASRRVTLKELEIPLALREFDLLKYMIEHKDTALSKEKILSEVWGSYSQVEPSTVAVHIRWLREKLEENPSKPERLKTVWGVGYIFDSK</sequence>
<dbReference type="InterPro" id="IPR001789">
    <property type="entry name" value="Sig_transdc_resp-reg_receiver"/>
</dbReference>
<dbReference type="Proteomes" id="UP000199701">
    <property type="component" value="Unassembled WGS sequence"/>
</dbReference>
<dbReference type="Pfam" id="PF00486">
    <property type="entry name" value="Trans_reg_C"/>
    <property type="match status" value="1"/>
</dbReference>
<feature type="domain" description="OmpR/PhoB-type" evidence="11">
    <location>
        <begin position="128"/>
        <end position="227"/>
    </location>
</feature>
<evidence type="ECO:0000256" key="8">
    <source>
        <dbReference type="PROSITE-ProRule" id="PRU00169"/>
    </source>
</evidence>
<dbReference type="InterPro" id="IPR001867">
    <property type="entry name" value="OmpR/PhoB-type_DNA-bd"/>
</dbReference>
<gene>
    <name evidence="12" type="ORF">SAMN05421659_112134</name>
</gene>
<accession>A0A1I0R844</accession>
<dbReference type="GO" id="GO:0005829">
    <property type="term" value="C:cytosol"/>
    <property type="evidence" value="ECO:0007669"/>
    <property type="project" value="TreeGrafter"/>
</dbReference>
<keyword evidence="3" id="KW-0902">Two-component regulatory system</keyword>
<feature type="domain" description="Response regulatory" evidence="10">
    <location>
        <begin position="5"/>
        <end position="118"/>
    </location>
</feature>
<dbReference type="FunFam" id="1.10.10.10:FF:000018">
    <property type="entry name" value="DNA-binding response regulator ResD"/>
    <property type="match status" value="1"/>
</dbReference>
<dbReference type="InterPro" id="IPR011006">
    <property type="entry name" value="CheY-like_superfamily"/>
</dbReference>
<evidence type="ECO:0000259" key="11">
    <source>
        <dbReference type="PROSITE" id="PS51755"/>
    </source>
</evidence>
<dbReference type="STRING" id="99656.SAMN05421659_112134"/>
<dbReference type="PANTHER" id="PTHR48111:SF1">
    <property type="entry name" value="TWO-COMPONENT RESPONSE REGULATOR ORR33"/>
    <property type="match status" value="1"/>
</dbReference>
<dbReference type="GO" id="GO:0000976">
    <property type="term" value="F:transcription cis-regulatory region binding"/>
    <property type="evidence" value="ECO:0007669"/>
    <property type="project" value="TreeGrafter"/>
</dbReference>
<evidence type="ECO:0000313" key="13">
    <source>
        <dbReference type="Proteomes" id="UP000199701"/>
    </source>
</evidence>
<dbReference type="InterPro" id="IPR039420">
    <property type="entry name" value="WalR-like"/>
</dbReference>
<dbReference type="PROSITE" id="PS50110">
    <property type="entry name" value="RESPONSE_REGULATORY"/>
    <property type="match status" value="1"/>
</dbReference>
<dbReference type="Gene3D" id="6.10.250.690">
    <property type="match status" value="1"/>
</dbReference>
<dbReference type="Gene3D" id="3.40.50.2300">
    <property type="match status" value="1"/>
</dbReference>
<name>A0A1I0R844_9FIRM</name>
<evidence type="ECO:0000256" key="6">
    <source>
        <dbReference type="ARBA" id="ARBA00023163"/>
    </source>
</evidence>
<evidence type="ECO:0000259" key="10">
    <source>
        <dbReference type="PROSITE" id="PS50110"/>
    </source>
</evidence>
<dbReference type="SMART" id="SM00448">
    <property type="entry name" value="REC"/>
    <property type="match status" value="1"/>
</dbReference>
<dbReference type="InterPro" id="IPR036388">
    <property type="entry name" value="WH-like_DNA-bd_sf"/>
</dbReference>
<reference evidence="12 13" key="1">
    <citation type="submission" date="2016-10" db="EMBL/GenBank/DDBJ databases">
        <authorList>
            <person name="de Groot N.N."/>
        </authorList>
    </citation>
    <scope>NUCLEOTIDE SEQUENCE [LARGE SCALE GENOMIC DNA]</scope>
    <source>
        <strain evidence="12 13">DSM 9179</strain>
    </source>
</reference>
<dbReference type="GO" id="GO:0032993">
    <property type="term" value="C:protein-DNA complex"/>
    <property type="evidence" value="ECO:0007669"/>
    <property type="project" value="TreeGrafter"/>
</dbReference>
<dbReference type="RefSeq" id="WP_092455524.1">
    <property type="nucleotide sequence ID" value="NZ_FOJI01000012.1"/>
</dbReference>
<dbReference type="Pfam" id="PF00072">
    <property type="entry name" value="Response_reg"/>
    <property type="match status" value="1"/>
</dbReference>
<dbReference type="PANTHER" id="PTHR48111">
    <property type="entry name" value="REGULATOR OF RPOS"/>
    <property type="match status" value="1"/>
</dbReference>
<keyword evidence="5 9" id="KW-0238">DNA-binding</keyword>
<dbReference type="GO" id="GO:0006355">
    <property type="term" value="P:regulation of DNA-templated transcription"/>
    <property type="evidence" value="ECO:0007669"/>
    <property type="project" value="InterPro"/>
</dbReference>
<dbReference type="SMART" id="SM00862">
    <property type="entry name" value="Trans_reg_C"/>
    <property type="match status" value="1"/>
</dbReference>
<dbReference type="PROSITE" id="PS51755">
    <property type="entry name" value="OMPR_PHOB"/>
    <property type="match status" value="1"/>
</dbReference>
<comment type="function">
    <text evidence="7">May play the central regulatory role in sporulation. It may be an element of the effector pathway responsible for the activation of sporulation genes in response to nutritional stress. Spo0A may act in concert with spo0H (a sigma factor) to control the expression of some genes that are critical to the sporulation process.</text>
</comment>
<keyword evidence="6" id="KW-0804">Transcription</keyword>
<dbReference type="SUPFAM" id="SSF52172">
    <property type="entry name" value="CheY-like"/>
    <property type="match status" value="1"/>
</dbReference>
<feature type="DNA-binding region" description="OmpR/PhoB-type" evidence="9">
    <location>
        <begin position="128"/>
        <end position="227"/>
    </location>
</feature>
<dbReference type="Gene3D" id="1.10.10.10">
    <property type="entry name" value="Winged helix-like DNA-binding domain superfamily/Winged helix DNA-binding domain"/>
    <property type="match status" value="1"/>
</dbReference>
<feature type="modified residue" description="4-aspartylphosphate" evidence="8">
    <location>
        <position position="54"/>
    </location>
</feature>
<keyword evidence="2 8" id="KW-0597">Phosphoprotein</keyword>
<protein>
    <recommendedName>
        <fullName evidence="1">Stage 0 sporulation protein A homolog</fullName>
    </recommendedName>
</protein>
<proteinExistence type="predicted"/>
<dbReference type="GO" id="GO:0000156">
    <property type="term" value="F:phosphorelay response regulator activity"/>
    <property type="evidence" value="ECO:0007669"/>
    <property type="project" value="TreeGrafter"/>
</dbReference>
<keyword evidence="4" id="KW-0805">Transcription regulation</keyword>
<evidence type="ECO:0000256" key="9">
    <source>
        <dbReference type="PROSITE-ProRule" id="PRU01091"/>
    </source>
</evidence>
<dbReference type="AlphaFoldDB" id="A0A1I0R844"/>
<dbReference type="CDD" id="cd00383">
    <property type="entry name" value="trans_reg_C"/>
    <property type="match status" value="1"/>
</dbReference>
<evidence type="ECO:0000256" key="3">
    <source>
        <dbReference type="ARBA" id="ARBA00023012"/>
    </source>
</evidence>
<evidence type="ECO:0000256" key="4">
    <source>
        <dbReference type="ARBA" id="ARBA00023015"/>
    </source>
</evidence>
<evidence type="ECO:0000256" key="7">
    <source>
        <dbReference type="ARBA" id="ARBA00024867"/>
    </source>
</evidence>
<evidence type="ECO:0000256" key="1">
    <source>
        <dbReference type="ARBA" id="ARBA00018672"/>
    </source>
</evidence>